<evidence type="ECO:0000313" key="8">
    <source>
        <dbReference type="EMBL" id="CAF1671709.1"/>
    </source>
</evidence>
<dbReference type="InterPro" id="IPR003726">
    <property type="entry name" value="HCY_dom"/>
</dbReference>
<gene>
    <name evidence="5" type="ORF">BJG266_LOCUS48289</name>
    <name evidence="6" type="ORF">BJG266_LOCUS48291</name>
    <name evidence="7" type="ORF">QVE165_LOCUS65347</name>
    <name evidence="8" type="ORF">QVE165_LOCUS65349</name>
</gene>
<evidence type="ECO:0000259" key="4">
    <source>
        <dbReference type="Pfam" id="PF02574"/>
    </source>
</evidence>
<sequence>MAKYRNNLPQLLSDKLFIISGGLETALIYKGGIDLPCFASCYALIKDTDREWMKNHIAKFVKVGQQYNVGVILETPTWRANPDWINKIDFSGEDVVSINRKAVDLINDIRNEYQTEKVPIVINGVV</sequence>
<dbReference type="EMBL" id="CAJNOI010006272">
    <property type="protein sequence ID" value="CAF1576755.1"/>
    <property type="molecule type" value="Genomic_DNA"/>
</dbReference>
<reference evidence="7" key="1">
    <citation type="submission" date="2021-02" db="EMBL/GenBank/DDBJ databases">
        <authorList>
            <person name="Nowell W R."/>
        </authorList>
    </citation>
    <scope>NUCLEOTIDE SEQUENCE</scope>
</reference>
<dbReference type="AlphaFoldDB" id="A0A816G886"/>
<name>A0A816G886_9BILA</name>
<dbReference type="SUPFAM" id="SSF82282">
    <property type="entry name" value="Homocysteine S-methyltransferase"/>
    <property type="match status" value="1"/>
</dbReference>
<dbReference type="GO" id="GO:0008168">
    <property type="term" value="F:methyltransferase activity"/>
    <property type="evidence" value="ECO:0007669"/>
    <property type="project" value="UniProtKB-KW"/>
</dbReference>
<comment type="caution">
    <text evidence="7">The sequence shown here is derived from an EMBL/GenBank/DDBJ whole genome shotgun (WGS) entry which is preliminary data.</text>
</comment>
<evidence type="ECO:0000313" key="6">
    <source>
        <dbReference type="EMBL" id="CAF1576767.1"/>
    </source>
</evidence>
<dbReference type="Proteomes" id="UP000663832">
    <property type="component" value="Unassembled WGS sequence"/>
</dbReference>
<dbReference type="GO" id="GO:0032259">
    <property type="term" value="P:methylation"/>
    <property type="evidence" value="ECO:0007669"/>
    <property type="project" value="UniProtKB-KW"/>
</dbReference>
<proteinExistence type="predicted"/>
<evidence type="ECO:0000256" key="3">
    <source>
        <dbReference type="ARBA" id="ARBA00034478"/>
    </source>
</evidence>
<organism evidence="7 9">
    <name type="scientific">Adineta steineri</name>
    <dbReference type="NCBI Taxonomy" id="433720"/>
    <lineage>
        <taxon>Eukaryota</taxon>
        <taxon>Metazoa</taxon>
        <taxon>Spiralia</taxon>
        <taxon>Gnathifera</taxon>
        <taxon>Rotifera</taxon>
        <taxon>Eurotatoria</taxon>
        <taxon>Bdelloidea</taxon>
        <taxon>Adinetida</taxon>
        <taxon>Adinetidae</taxon>
        <taxon>Adineta</taxon>
    </lineage>
</organism>
<comment type="pathway">
    <text evidence="3">Amino-acid biosynthesis; L-methionine biosynthesis via de novo pathway.</text>
</comment>
<accession>A0A816G886</accession>
<keyword evidence="9" id="KW-1185">Reference proteome</keyword>
<keyword evidence="1" id="KW-0489">Methyltransferase</keyword>
<dbReference type="EMBL" id="CAJNOM010006688">
    <property type="protein sequence ID" value="CAF1671702.1"/>
    <property type="molecule type" value="Genomic_DNA"/>
</dbReference>
<protein>
    <recommendedName>
        <fullName evidence="4">Hcy-binding domain-containing protein</fullName>
    </recommendedName>
</protein>
<evidence type="ECO:0000313" key="7">
    <source>
        <dbReference type="EMBL" id="CAF1671702.1"/>
    </source>
</evidence>
<evidence type="ECO:0000313" key="5">
    <source>
        <dbReference type="EMBL" id="CAF1576755.1"/>
    </source>
</evidence>
<dbReference type="Proteomes" id="UP000663877">
    <property type="component" value="Unassembled WGS sequence"/>
</dbReference>
<dbReference type="EMBL" id="CAJNOM010006689">
    <property type="protein sequence ID" value="CAF1671709.1"/>
    <property type="molecule type" value="Genomic_DNA"/>
</dbReference>
<evidence type="ECO:0000313" key="9">
    <source>
        <dbReference type="Proteomes" id="UP000663832"/>
    </source>
</evidence>
<dbReference type="Pfam" id="PF02574">
    <property type="entry name" value="S-methyl_trans"/>
    <property type="match status" value="1"/>
</dbReference>
<keyword evidence="2" id="KW-0808">Transferase</keyword>
<evidence type="ECO:0000256" key="1">
    <source>
        <dbReference type="ARBA" id="ARBA00022603"/>
    </source>
</evidence>
<dbReference type="Gene3D" id="3.20.20.330">
    <property type="entry name" value="Homocysteine-binding-like domain"/>
    <property type="match status" value="1"/>
</dbReference>
<feature type="domain" description="Hcy-binding" evidence="4">
    <location>
        <begin position="18"/>
        <end position="122"/>
    </location>
</feature>
<evidence type="ECO:0000256" key="2">
    <source>
        <dbReference type="ARBA" id="ARBA00022679"/>
    </source>
</evidence>
<feature type="non-terminal residue" evidence="7">
    <location>
        <position position="126"/>
    </location>
</feature>
<dbReference type="InterPro" id="IPR036589">
    <property type="entry name" value="HCY_dom_sf"/>
</dbReference>
<dbReference type="EMBL" id="CAJNOI010006273">
    <property type="protein sequence ID" value="CAF1576767.1"/>
    <property type="molecule type" value="Genomic_DNA"/>
</dbReference>
<dbReference type="OrthoDB" id="261426at2759"/>